<feature type="signal peptide" evidence="2">
    <location>
        <begin position="1"/>
        <end position="18"/>
    </location>
</feature>
<accession>A0A9P1BMR5</accession>
<evidence type="ECO:0000313" key="7">
    <source>
        <dbReference type="EMBL" id="CAL4763495.1"/>
    </source>
</evidence>
<reference evidence="5" key="1">
    <citation type="submission" date="2022-10" db="EMBL/GenBank/DDBJ databases">
        <authorList>
            <person name="Chen Y."/>
            <person name="Dougan E. K."/>
            <person name="Chan C."/>
            <person name="Rhodes N."/>
            <person name="Thang M."/>
        </authorList>
    </citation>
    <scope>NUCLEOTIDE SEQUENCE</scope>
</reference>
<dbReference type="EMBL" id="CAMXCT010000250">
    <property type="protein sequence ID" value="CAI3976183.1"/>
    <property type="molecule type" value="Genomic_DNA"/>
</dbReference>
<dbReference type="InterPro" id="IPR045851">
    <property type="entry name" value="AMP-bd_C_sf"/>
</dbReference>
<reference evidence="6" key="2">
    <citation type="submission" date="2024-04" db="EMBL/GenBank/DDBJ databases">
        <authorList>
            <person name="Chen Y."/>
            <person name="Shah S."/>
            <person name="Dougan E. K."/>
            <person name="Thang M."/>
            <person name="Chan C."/>
        </authorList>
    </citation>
    <scope>NUCLEOTIDE SEQUENCE [LARGE SCALE GENOMIC DNA]</scope>
</reference>
<dbReference type="EMBL" id="CAMXCT020000250">
    <property type="protein sequence ID" value="CAL1129558.1"/>
    <property type="molecule type" value="Genomic_DNA"/>
</dbReference>
<dbReference type="OrthoDB" id="16262at2759"/>
<proteinExistence type="predicted"/>
<feature type="domain" description="AMP-binding enzyme C-terminal" evidence="4">
    <location>
        <begin position="730"/>
        <end position="807"/>
    </location>
</feature>
<sequence>MRILQAFAWLWVSGGLNCTGCAHQAELSRKRAIEVTRELISSAEKKEEDRSGPAYLLLHKTPLCTVLLPPGLLLLGVFTAELSTIAVRSLLAVFAVLRNASGTSPCVLALVGLAAAAGAASAVVAAIVMRRSDDEVEVSVTWDVQLDPDELVLRFTALNGDAFNLQNYYSLQSNLGTRRRGQSRCIFQKSPDKYLCPVCIYSQGAMRGVGGLRRLIQNFGRELAVTAQKLQAQAETNPPGLAGMDEGLLARTLDQLRRRLSFSALDPAKTRYRLPSMCIDSKSDARYRCWQKGPNSLTCQTLPEFFNDSFARNTDREFLVYEGDRFTYGDSLAIAVALSRALAQKFGVERGRCVAIAGRNFPEWVFTLIAVNGYLSAVSLPVNAWWTGPELKYGLEDSQSCLLVADLERLDRAPFLEQMRIPAICMRAGARQPPQSAQRFETLVSLGKSLDPIPRQPVDQDDRAMLMYTSGTTAMPKGVLMSHRNICSAINTLSLFHHRAESKTPKTVILASPLFHVNGTHVGLFGAICRGEKMVLMYKWDPTQALQLIEREQVHLIVGVPTNTYDLVNHPDFKKYNTSSMINVGGGGAAFAAPMIKRVKATFKNARASTGYGLTETDAISVVMPAELFPARPTSCGLPVVNVDVCILGDDGQKLPPGGVGEICFRGATVMQEYWRKPSKTAEVFHIDDHGHLWFRSGDIGALDEQNFVYILDRAKDIIIRGGENISCAEVEQAIFDHPAVAEVAAVGMPHENLGETVAVAVVFKKDVSPPPAEELQRHAASLLPRHMVPAEVFVWKMALPRGATGKIQKKDIRDYVMKSRKGQDATAPFSKL</sequence>
<dbReference type="Gene3D" id="3.40.50.12780">
    <property type="entry name" value="N-terminal domain of ligase-like"/>
    <property type="match status" value="1"/>
</dbReference>
<dbReference type="InterPro" id="IPR050237">
    <property type="entry name" value="ATP-dep_AMP-bd_enzyme"/>
</dbReference>
<keyword evidence="1" id="KW-1133">Transmembrane helix</keyword>
<evidence type="ECO:0000259" key="4">
    <source>
        <dbReference type="Pfam" id="PF13193"/>
    </source>
</evidence>
<evidence type="ECO:0000313" key="5">
    <source>
        <dbReference type="EMBL" id="CAI3976183.1"/>
    </source>
</evidence>
<dbReference type="InterPro" id="IPR025110">
    <property type="entry name" value="AMP-bd_C"/>
</dbReference>
<dbReference type="InterPro" id="IPR042099">
    <property type="entry name" value="ANL_N_sf"/>
</dbReference>
<protein>
    <submittedName>
        <fullName evidence="7">Long-chain-fatty-acid--CoA ligase</fullName>
    </submittedName>
</protein>
<feature type="transmembrane region" description="Helical" evidence="1">
    <location>
        <begin position="72"/>
        <end position="95"/>
    </location>
</feature>
<evidence type="ECO:0000256" key="2">
    <source>
        <dbReference type="SAM" id="SignalP"/>
    </source>
</evidence>
<dbReference type="Gene3D" id="3.30.300.30">
    <property type="match status" value="1"/>
</dbReference>
<evidence type="ECO:0000313" key="8">
    <source>
        <dbReference type="Proteomes" id="UP001152797"/>
    </source>
</evidence>
<dbReference type="PANTHER" id="PTHR43767">
    <property type="entry name" value="LONG-CHAIN-FATTY-ACID--COA LIGASE"/>
    <property type="match status" value="1"/>
</dbReference>
<evidence type="ECO:0000259" key="3">
    <source>
        <dbReference type="Pfam" id="PF00501"/>
    </source>
</evidence>
<organism evidence="5">
    <name type="scientific">Cladocopium goreaui</name>
    <dbReference type="NCBI Taxonomy" id="2562237"/>
    <lineage>
        <taxon>Eukaryota</taxon>
        <taxon>Sar</taxon>
        <taxon>Alveolata</taxon>
        <taxon>Dinophyceae</taxon>
        <taxon>Suessiales</taxon>
        <taxon>Symbiodiniaceae</taxon>
        <taxon>Cladocopium</taxon>
    </lineage>
</organism>
<keyword evidence="2" id="KW-0732">Signal</keyword>
<dbReference type="EMBL" id="CAMXCT030000250">
    <property type="protein sequence ID" value="CAL4763495.1"/>
    <property type="molecule type" value="Genomic_DNA"/>
</dbReference>
<comment type="caution">
    <text evidence="5">The sequence shown here is derived from an EMBL/GenBank/DDBJ whole genome shotgun (WGS) entry which is preliminary data.</text>
</comment>
<gene>
    <name evidence="5" type="ORF">C1SCF055_LOCUS4430</name>
</gene>
<feature type="transmembrane region" description="Helical" evidence="1">
    <location>
        <begin position="107"/>
        <end position="129"/>
    </location>
</feature>
<evidence type="ECO:0000313" key="6">
    <source>
        <dbReference type="EMBL" id="CAL1129558.1"/>
    </source>
</evidence>
<keyword evidence="1" id="KW-0472">Membrane</keyword>
<dbReference type="Pfam" id="PF00501">
    <property type="entry name" value="AMP-binding"/>
    <property type="match status" value="1"/>
</dbReference>
<feature type="domain" description="AMP-dependent synthetase/ligase" evidence="3">
    <location>
        <begin position="308"/>
        <end position="675"/>
    </location>
</feature>
<dbReference type="Pfam" id="PF13193">
    <property type="entry name" value="AMP-binding_C"/>
    <property type="match status" value="1"/>
</dbReference>
<evidence type="ECO:0000256" key="1">
    <source>
        <dbReference type="SAM" id="Phobius"/>
    </source>
</evidence>
<dbReference type="InterPro" id="IPR000873">
    <property type="entry name" value="AMP-dep_synth/lig_dom"/>
</dbReference>
<keyword evidence="8" id="KW-1185">Reference proteome</keyword>
<keyword evidence="7" id="KW-0436">Ligase</keyword>
<name>A0A9P1BMR5_9DINO</name>
<feature type="chain" id="PRO_5043269606" evidence="2">
    <location>
        <begin position="19"/>
        <end position="833"/>
    </location>
</feature>
<dbReference type="AlphaFoldDB" id="A0A9P1BMR5"/>
<keyword evidence="1" id="KW-0812">Transmembrane</keyword>
<dbReference type="GO" id="GO:0016878">
    <property type="term" value="F:acid-thiol ligase activity"/>
    <property type="evidence" value="ECO:0007669"/>
    <property type="project" value="UniProtKB-ARBA"/>
</dbReference>
<dbReference type="SUPFAM" id="SSF56801">
    <property type="entry name" value="Acetyl-CoA synthetase-like"/>
    <property type="match status" value="1"/>
</dbReference>
<dbReference type="Proteomes" id="UP001152797">
    <property type="component" value="Unassembled WGS sequence"/>
</dbReference>
<dbReference type="PANTHER" id="PTHR43767:SF1">
    <property type="entry name" value="NONRIBOSOMAL PEPTIDE SYNTHASE PES1 (EUROFUNG)-RELATED"/>
    <property type="match status" value="1"/>
</dbReference>